<dbReference type="InterPro" id="IPR036322">
    <property type="entry name" value="WD40_repeat_dom_sf"/>
</dbReference>
<proteinExistence type="predicted"/>
<dbReference type="Gene3D" id="2.130.10.10">
    <property type="entry name" value="YVTN repeat-like/Quinoprotein amine dehydrogenase"/>
    <property type="match status" value="2"/>
</dbReference>
<name>B9EZ13_ORYSJ</name>
<evidence type="ECO:0000313" key="2">
    <source>
        <dbReference type="EMBL" id="EEE55257.1"/>
    </source>
</evidence>
<protein>
    <submittedName>
        <fullName evidence="2">Uncharacterized protein</fullName>
    </submittedName>
</protein>
<dbReference type="SMART" id="SM00320">
    <property type="entry name" value="WD40"/>
    <property type="match status" value="5"/>
</dbReference>
<dbReference type="GO" id="GO:0006384">
    <property type="term" value="P:transcription initiation at RNA polymerase III promoter"/>
    <property type="evidence" value="ECO:0007669"/>
    <property type="project" value="InterPro"/>
</dbReference>
<feature type="region of interest" description="Disordered" evidence="1">
    <location>
        <begin position="285"/>
        <end position="304"/>
    </location>
</feature>
<reference evidence="2" key="2">
    <citation type="submission" date="2008-12" db="EMBL/GenBank/DDBJ databases">
        <title>Improved gene annotation of the rice (Oryza sativa) genomes.</title>
        <authorList>
            <person name="Wang J."/>
            <person name="Li R."/>
            <person name="Fan W."/>
            <person name="Huang Q."/>
            <person name="Zhang J."/>
            <person name="Zhou Y."/>
            <person name="Hu Y."/>
            <person name="Zi S."/>
            <person name="Li J."/>
            <person name="Ni P."/>
            <person name="Zheng H."/>
            <person name="Zhang Y."/>
            <person name="Zhao M."/>
            <person name="Hao Q."/>
            <person name="McDermott J."/>
            <person name="Samudrala R."/>
            <person name="Kristiansen K."/>
            <person name="Wong G.K.-S."/>
        </authorList>
    </citation>
    <scope>NUCLEOTIDE SEQUENCE</scope>
</reference>
<dbReference type="KEGG" id="osa:4326934"/>
<reference evidence="2" key="1">
    <citation type="journal article" date="2005" name="PLoS Biol.">
        <title>The genomes of Oryza sativa: a history of duplications.</title>
        <authorList>
            <person name="Yu J."/>
            <person name="Wang J."/>
            <person name="Lin W."/>
            <person name="Li S."/>
            <person name="Li H."/>
            <person name="Zhou J."/>
            <person name="Ni P."/>
            <person name="Dong W."/>
            <person name="Hu S."/>
            <person name="Zeng C."/>
            <person name="Zhang J."/>
            <person name="Zhang Y."/>
            <person name="Li R."/>
            <person name="Xu Z."/>
            <person name="Li S."/>
            <person name="Li X."/>
            <person name="Zheng H."/>
            <person name="Cong L."/>
            <person name="Lin L."/>
            <person name="Yin J."/>
            <person name="Geng J."/>
            <person name="Li G."/>
            <person name="Shi J."/>
            <person name="Liu J."/>
            <person name="Lv H."/>
            <person name="Li J."/>
            <person name="Wang J."/>
            <person name="Deng Y."/>
            <person name="Ran L."/>
            <person name="Shi X."/>
            <person name="Wang X."/>
            <person name="Wu Q."/>
            <person name="Li C."/>
            <person name="Ren X."/>
            <person name="Wang J."/>
            <person name="Wang X."/>
            <person name="Li D."/>
            <person name="Liu D."/>
            <person name="Zhang X."/>
            <person name="Ji Z."/>
            <person name="Zhao W."/>
            <person name="Sun Y."/>
            <person name="Zhang Z."/>
            <person name="Bao J."/>
            <person name="Han Y."/>
            <person name="Dong L."/>
            <person name="Ji J."/>
            <person name="Chen P."/>
            <person name="Wu S."/>
            <person name="Liu J."/>
            <person name="Xiao Y."/>
            <person name="Bu D."/>
            <person name="Tan J."/>
            <person name="Yang L."/>
            <person name="Ye C."/>
            <person name="Zhang J."/>
            <person name="Xu J."/>
            <person name="Zhou Y."/>
            <person name="Yu Y."/>
            <person name="Zhang B."/>
            <person name="Zhuang S."/>
            <person name="Wei H."/>
            <person name="Liu B."/>
            <person name="Lei M."/>
            <person name="Yu H."/>
            <person name="Li Y."/>
            <person name="Xu H."/>
            <person name="Wei S."/>
            <person name="He X."/>
            <person name="Fang L."/>
            <person name="Zhang Z."/>
            <person name="Zhang Y."/>
            <person name="Huang X."/>
            <person name="Su Z."/>
            <person name="Tong W."/>
            <person name="Li J."/>
            <person name="Tong Z."/>
            <person name="Li S."/>
            <person name="Ye J."/>
            <person name="Wang L."/>
            <person name="Fang L."/>
            <person name="Lei T."/>
            <person name="Chen C."/>
            <person name="Chen H."/>
            <person name="Xu Z."/>
            <person name="Li H."/>
            <person name="Huang H."/>
            <person name="Zhang F."/>
            <person name="Xu H."/>
            <person name="Li N."/>
            <person name="Zhao C."/>
            <person name="Li S."/>
            <person name="Dong L."/>
            <person name="Huang Y."/>
            <person name="Li L."/>
            <person name="Xi Y."/>
            <person name="Qi Q."/>
            <person name="Li W."/>
            <person name="Zhang B."/>
            <person name="Hu W."/>
            <person name="Zhang Y."/>
            <person name="Tian X."/>
            <person name="Jiao Y."/>
            <person name="Liang X."/>
            <person name="Jin J."/>
            <person name="Gao L."/>
            <person name="Zheng W."/>
            <person name="Hao B."/>
            <person name="Liu S."/>
            <person name="Wang W."/>
            <person name="Yuan L."/>
            <person name="Cao M."/>
            <person name="McDermott J."/>
            <person name="Samudrala R."/>
            <person name="Wang J."/>
            <person name="Wong G.K."/>
            <person name="Yang H."/>
        </authorList>
    </citation>
    <scope>NUCLEOTIDE SEQUENCE [LARGE SCALE GENOMIC DNA]</scope>
</reference>
<dbReference type="InterPro" id="IPR001680">
    <property type="entry name" value="WD40_rpt"/>
</dbReference>
<dbReference type="PANTHER" id="PTHR15496:SF2">
    <property type="entry name" value="GENERAL TRANSCRIPTION FACTOR 3C POLYPEPTIDE 4"/>
    <property type="match status" value="1"/>
</dbReference>
<feature type="region of interest" description="Disordered" evidence="1">
    <location>
        <begin position="238"/>
        <end position="263"/>
    </location>
</feature>
<dbReference type="OrthoDB" id="6021743at2759"/>
<dbReference type="FunFam" id="2.130.10.10:FF:000744">
    <property type="entry name" value="Transducin/WD40 repeat-like superfamily protein"/>
    <property type="match status" value="1"/>
</dbReference>
<dbReference type="GO" id="GO:0004402">
    <property type="term" value="F:histone acetyltransferase activity"/>
    <property type="evidence" value="ECO:0007669"/>
    <property type="project" value="InterPro"/>
</dbReference>
<gene>
    <name evidence="2" type="ORF">OsJ_03160</name>
</gene>
<dbReference type="InterPro" id="IPR044230">
    <property type="entry name" value="GTF3C4"/>
</dbReference>
<dbReference type="PANTHER" id="PTHR15496">
    <property type="entry name" value="GENERAL TRANSCRIPTION FACTOR 3C POLYPEPTIDE 4 FAMILY"/>
    <property type="match status" value="1"/>
</dbReference>
<dbReference type="EMBL" id="CM000138">
    <property type="protein sequence ID" value="EEE55257.1"/>
    <property type="molecule type" value="Genomic_DNA"/>
</dbReference>
<dbReference type="AlphaFoldDB" id="B9EZ13"/>
<organism evidence="2">
    <name type="scientific">Oryza sativa subsp. japonica</name>
    <name type="common">Rice</name>
    <dbReference type="NCBI Taxonomy" id="39947"/>
    <lineage>
        <taxon>Eukaryota</taxon>
        <taxon>Viridiplantae</taxon>
        <taxon>Streptophyta</taxon>
        <taxon>Embryophyta</taxon>
        <taxon>Tracheophyta</taxon>
        <taxon>Spermatophyta</taxon>
        <taxon>Magnoliopsida</taxon>
        <taxon>Liliopsida</taxon>
        <taxon>Poales</taxon>
        <taxon>Poaceae</taxon>
        <taxon>BOP clade</taxon>
        <taxon>Oryzoideae</taxon>
        <taxon>Oryzeae</taxon>
        <taxon>Oryzinae</taxon>
        <taxon>Oryza</taxon>
        <taxon>Oryza sativa</taxon>
    </lineage>
</organism>
<dbReference type="FunFam" id="2.130.10.10:FF:001618">
    <property type="entry name" value="Transducin/WD40 repeat-like superfamily protein"/>
    <property type="match status" value="1"/>
</dbReference>
<dbReference type="InterPro" id="IPR015943">
    <property type="entry name" value="WD40/YVTN_repeat-like_dom_sf"/>
</dbReference>
<dbReference type="GO" id="GO:0000127">
    <property type="term" value="C:transcription factor TFIIIC complex"/>
    <property type="evidence" value="ECO:0007669"/>
    <property type="project" value="InterPro"/>
</dbReference>
<sequence>MASHYQAATLIASPSYPNAIAWSTENLVAVASGHLITILNPSALEGPRELVVLRPSDPFPIGVVNREDLFEPCIMPTSLARETELCARSISWSQQGFSPNSGCLLAVCTVDGHVKLYRSPFCEFCDEWVEVADISRLLFKFYKGIEFGENDGPSSLPQEKENTEQNQQVMCIGKLQEPLLSMGTERRKRKPARFEGFVYHEDNGGVDAPMDADFLLDPISNLKKKTLKKRSVDAPKDVDFISDPSNLKKKTSEKDDVDDPKDADFSLDPISNLKKNTLKKVTRPGLDDAVRNGQGNTQNIQTPSYCNGEDKSLPLITAKQYSCREALLSSLVVAWSPVLPSPDRSSYFTGHWCILAVGCKSGSVSFWKIHKPEYYTIDIGMVTRDPMLIGVVQAHLSWVTAISWELFSSGSSKPLLLLATGCSDGSSKIWLGDIEGLNQCTCAKEVPLTLVAEVTTDSLAPVSSISLSAPAQHQDSVNLAIGRASGSLEAWSWNISGNKIQKIHACDAHDQVVTGLSWGFHGHCLYSCSQDNSAHCWMFNEKHLEEIPLHTDGPELKESVDLTEVSDRCYGLALAPGELMIAVVRSLDSNLLNQMYQARTQKAVVEFIWIGGQFLGIPLDNSVILSLQSAALSETNFLWWGSNIFWSLKKYENCETVLVLWDLIAALQGFKKSAPTFLETLMHKWVSGLFSDDPHCASIDIPSHSIHNMSKVSSRKLHLLNIVCRKVMLSDQPQYSPGAEKGNDVMADLWNNLLVRSERELQERLVAFTFAAVLNRTAYLLKGAPAENSWFPVGVAQMDSWASMNDGEVRDELKFLRTRINDLGDRINSVCEYSVEEYCTYCNAPVPFESADVAMCSGSNPATPPAEAHKLSRCTASMRLCPVLQPTWHCACCGRTVDKLLPEIFFTMPTSFWDVTHGNESLDLSAPAVPFCPFCGILLQRIKPEFLLSVSPV</sequence>
<feature type="compositionally biased region" description="Basic and acidic residues" evidence="1">
    <location>
        <begin position="250"/>
        <end position="263"/>
    </location>
</feature>
<dbReference type="SUPFAM" id="SSF50978">
    <property type="entry name" value="WD40 repeat-like"/>
    <property type="match status" value="1"/>
</dbReference>
<dbReference type="Proteomes" id="UP000007752">
    <property type="component" value="Chromosome 1"/>
</dbReference>
<feature type="compositionally biased region" description="Polar residues" evidence="1">
    <location>
        <begin position="293"/>
        <end position="304"/>
    </location>
</feature>
<dbReference type="Pfam" id="PF00400">
    <property type="entry name" value="WD40"/>
    <property type="match status" value="2"/>
</dbReference>
<accession>B9EZ13</accession>
<evidence type="ECO:0000256" key="1">
    <source>
        <dbReference type="SAM" id="MobiDB-lite"/>
    </source>
</evidence>